<reference evidence="6" key="1">
    <citation type="submission" date="2015-02" db="EMBL/GenBank/DDBJ databases">
        <title>Genome sequencing for Strongylocentrotus purpuratus.</title>
        <authorList>
            <person name="Murali S."/>
            <person name="Liu Y."/>
            <person name="Vee V."/>
            <person name="English A."/>
            <person name="Wang M."/>
            <person name="Skinner E."/>
            <person name="Han Y."/>
            <person name="Muzny D.M."/>
            <person name="Worley K.C."/>
            <person name="Gibbs R.A."/>
        </authorList>
    </citation>
    <scope>NUCLEOTIDE SEQUENCE</scope>
</reference>
<dbReference type="EnsemblMetazoa" id="XM_030980848">
    <property type="protein sequence ID" value="XP_030836708"/>
    <property type="gene ID" value="LOC594186"/>
</dbReference>
<dbReference type="KEGG" id="spu:594186"/>
<dbReference type="SUPFAM" id="SSF54236">
    <property type="entry name" value="Ubiquitin-like"/>
    <property type="match status" value="1"/>
</dbReference>
<sequence>MTTEHKEVKPSNEHVQLKVTGDDGSTISFKIRRRTKLAKLMDAYREKQGLRGQLRFRYDGQPVNEDDTPESLEMEDEDQLEAYQEQTGGRG</sequence>
<dbReference type="SMART" id="SM00213">
    <property type="entry name" value="UBQ"/>
    <property type="match status" value="1"/>
</dbReference>
<evidence type="ECO:0000256" key="3">
    <source>
        <dbReference type="SAM" id="MobiDB-lite"/>
    </source>
</evidence>
<dbReference type="FunFam" id="3.10.20.90:FF:000174">
    <property type="entry name" value="Small ubiquitin-related modifier"/>
    <property type="match status" value="1"/>
</dbReference>
<evidence type="ECO:0000313" key="5">
    <source>
        <dbReference type="EnsemblMetazoa" id="XP_030836708"/>
    </source>
</evidence>
<feature type="compositionally biased region" description="Acidic residues" evidence="3">
    <location>
        <begin position="64"/>
        <end position="80"/>
    </location>
</feature>
<dbReference type="GeneID" id="594186"/>
<dbReference type="InterPro" id="IPR000626">
    <property type="entry name" value="Ubiquitin-like_dom"/>
</dbReference>
<dbReference type="Pfam" id="PF11976">
    <property type="entry name" value="Rad60-SLD"/>
    <property type="match status" value="1"/>
</dbReference>
<dbReference type="AlphaFoldDB" id="A0A7M7NLX9"/>
<dbReference type="InterPro" id="IPR029071">
    <property type="entry name" value="Ubiquitin-like_domsf"/>
</dbReference>
<dbReference type="GO" id="GO:0016925">
    <property type="term" value="P:protein sumoylation"/>
    <property type="evidence" value="ECO:0000318"/>
    <property type="project" value="GO_Central"/>
</dbReference>
<dbReference type="OrthoDB" id="442921at2759"/>
<comment type="subcellular location">
    <subcellularLocation>
        <location evidence="2">Nucleus</location>
    </subcellularLocation>
</comment>
<dbReference type="PANTHER" id="PTHR10562">
    <property type="entry name" value="SMALL UBIQUITIN-RELATED MODIFIER"/>
    <property type="match status" value="1"/>
</dbReference>
<evidence type="ECO:0000259" key="4">
    <source>
        <dbReference type="PROSITE" id="PS50053"/>
    </source>
</evidence>
<evidence type="ECO:0000256" key="1">
    <source>
        <dbReference type="ARBA" id="ARBA00009185"/>
    </source>
</evidence>
<dbReference type="OMA" id="NREASIN"/>
<dbReference type="GO" id="GO:0044389">
    <property type="term" value="F:ubiquitin-like protein ligase binding"/>
    <property type="evidence" value="ECO:0000318"/>
    <property type="project" value="GO_Central"/>
</dbReference>
<dbReference type="GO" id="GO:0005634">
    <property type="term" value="C:nucleus"/>
    <property type="evidence" value="ECO:0000318"/>
    <property type="project" value="GO_Central"/>
</dbReference>
<dbReference type="PROSITE" id="PS50053">
    <property type="entry name" value="UBIQUITIN_2"/>
    <property type="match status" value="1"/>
</dbReference>
<dbReference type="FunCoup" id="A0A7M7NLX9">
    <property type="interactions" value="2348"/>
</dbReference>
<feature type="domain" description="Ubiquitin-like" evidence="4">
    <location>
        <begin position="13"/>
        <end position="89"/>
    </location>
</feature>
<dbReference type="InParanoid" id="A0A7M7NLX9"/>
<keyword evidence="2" id="KW-0833">Ubl conjugation pathway</keyword>
<comment type="similarity">
    <text evidence="1 2">Belongs to the ubiquitin family. SUMO subfamily.</text>
</comment>
<dbReference type="Gene3D" id="3.10.20.90">
    <property type="entry name" value="Phosphatidylinositol 3-kinase Catalytic Subunit, Chain A, domain 1"/>
    <property type="match status" value="1"/>
</dbReference>
<dbReference type="InterPro" id="IPR022617">
    <property type="entry name" value="Rad60/SUMO-like_dom"/>
</dbReference>
<feature type="region of interest" description="Disordered" evidence="3">
    <location>
        <begin position="57"/>
        <end position="91"/>
    </location>
</feature>
<reference evidence="5" key="2">
    <citation type="submission" date="2021-01" db="UniProtKB">
        <authorList>
            <consortium name="EnsemblMetazoa"/>
        </authorList>
    </citation>
    <scope>IDENTIFICATION</scope>
</reference>
<dbReference type="RefSeq" id="XP_030836708.1">
    <property type="nucleotide sequence ID" value="XM_030980848.1"/>
</dbReference>
<dbReference type="GO" id="GO:0031386">
    <property type="term" value="F:protein tag activity"/>
    <property type="evidence" value="ECO:0000318"/>
    <property type="project" value="GO_Central"/>
</dbReference>
<keyword evidence="6" id="KW-1185">Reference proteome</keyword>
<dbReference type="Proteomes" id="UP000007110">
    <property type="component" value="Unassembled WGS sequence"/>
</dbReference>
<proteinExistence type="inferred from homology"/>
<accession>A0A7M7NLX9</accession>
<evidence type="ECO:0000313" key="6">
    <source>
        <dbReference type="Proteomes" id="UP000007110"/>
    </source>
</evidence>
<evidence type="ECO:0000256" key="2">
    <source>
        <dbReference type="RuleBase" id="RU361190"/>
    </source>
</evidence>
<keyword evidence="2" id="KW-0539">Nucleus</keyword>
<protein>
    <recommendedName>
        <fullName evidence="2">Small ubiquitin-related modifier</fullName>
        <shortName evidence="2">SUMO</shortName>
    </recommendedName>
</protein>
<organism evidence="5 6">
    <name type="scientific">Strongylocentrotus purpuratus</name>
    <name type="common">Purple sea urchin</name>
    <dbReference type="NCBI Taxonomy" id="7668"/>
    <lineage>
        <taxon>Eukaryota</taxon>
        <taxon>Metazoa</taxon>
        <taxon>Echinodermata</taxon>
        <taxon>Eleutherozoa</taxon>
        <taxon>Echinozoa</taxon>
        <taxon>Echinoidea</taxon>
        <taxon>Euechinoidea</taxon>
        <taxon>Echinacea</taxon>
        <taxon>Camarodonta</taxon>
        <taxon>Echinidea</taxon>
        <taxon>Strongylocentrotidae</taxon>
        <taxon>Strongylocentrotus</taxon>
    </lineage>
</organism>
<name>A0A7M7NLX9_STRPU</name>